<dbReference type="InterPro" id="IPR012337">
    <property type="entry name" value="RNaseH-like_sf"/>
</dbReference>
<dbReference type="InterPro" id="IPR036397">
    <property type="entry name" value="RNaseH_sf"/>
</dbReference>
<dbReference type="PANTHER" id="PTHR37984:SF15">
    <property type="entry name" value="INTEGRASE CATALYTIC DOMAIN-CONTAINING PROTEIN"/>
    <property type="match status" value="1"/>
</dbReference>
<dbReference type="Proteomes" id="UP000281406">
    <property type="component" value="Unassembled WGS sequence"/>
</dbReference>
<accession>A0A3N0XU13</accession>
<dbReference type="Gene3D" id="3.30.420.10">
    <property type="entry name" value="Ribonuclease H-like superfamily/Ribonuclease H"/>
    <property type="match status" value="1"/>
</dbReference>
<dbReference type="InterPro" id="IPR050951">
    <property type="entry name" value="Retrovirus_Pol_polyprotein"/>
</dbReference>
<evidence type="ECO:0000313" key="2">
    <source>
        <dbReference type="Proteomes" id="UP000281406"/>
    </source>
</evidence>
<dbReference type="InterPro" id="IPR043502">
    <property type="entry name" value="DNA/RNA_pol_sf"/>
</dbReference>
<protein>
    <recommendedName>
        <fullName evidence="3">Integrase catalytic domain-containing protein</fullName>
    </recommendedName>
</protein>
<comment type="caution">
    <text evidence="1">The sequence shown here is derived from an EMBL/GenBank/DDBJ whole genome shotgun (WGS) entry which is preliminary data.</text>
</comment>
<evidence type="ECO:0000313" key="1">
    <source>
        <dbReference type="EMBL" id="ROJ48029.1"/>
    </source>
</evidence>
<organism evidence="1 2">
    <name type="scientific">Anabarilius grahami</name>
    <name type="common">Kanglang fish</name>
    <name type="synonym">Barilius grahami</name>
    <dbReference type="NCBI Taxonomy" id="495550"/>
    <lineage>
        <taxon>Eukaryota</taxon>
        <taxon>Metazoa</taxon>
        <taxon>Chordata</taxon>
        <taxon>Craniata</taxon>
        <taxon>Vertebrata</taxon>
        <taxon>Euteleostomi</taxon>
        <taxon>Actinopterygii</taxon>
        <taxon>Neopterygii</taxon>
        <taxon>Teleostei</taxon>
        <taxon>Ostariophysi</taxon>
        <taxon>Cypriniformes</taxon>
        <taxon>Xenocyprididae</taxon>
        <taxon>Xenocypridinae</taxon>
        <taxon>Xenocypridinae incertae sedis</taxon>
        <taxon>Anabarilius</taxon>
    </lineage>
</organism>
<gene>
    <name evidence="1" type="ORF">DPX16_5295</name>
</gene>
<dbReference type="AlphaFoldDB" id="A0A3N0XU13"/>
<sequence>MTWHNLVIGKKKIHVHVQVHVDRRFVNKAVIPDKYPLPTAEGLTTYFYGSTVFSKLRQGYLQGGSAVMAHNLTLNGEKCTFAASAIDFVGDYEQCLLSGKTGQPVSPLLQPVPWPSHPWEHLQLDICREKYGHGVPHHQCFLVVMYDLHSKWPKVIPAGTLTTQAITDNGPQFTSADFSTFLCSKIIKQLT</sequence>
<name>A0A3N0XU13_ANAGA</name>
<dbReference type="SUPFAM" id="SSF56672">
    <property type="entry name" value="DNA/RNA polymerases"/>
    <property type="match status" value="1"/>
</dbReference>
<dbReference type="SUPFAM" id="SSF53098">
    <property type="entry name" value="Ribonuclease H-like"/>
    <property type="match status" value="1"/>
</dbReference>
<dbReference type="GO" id="GO:0003676">
    <property type="term" value="F:nucleic acid binding"/>
    <property type="evidence" value="ECO:0007669"/>
    <property type="project" value="InterPro"/>
</dbReference>
<proteinExistence type="predicted"/>
<keyword evidence="2" id="KW-1185">Reference proteome</keyword>
<reference evidence="1 2" key="1">
    <citation type="submission" date="2018-10" db="EMBL/GenBank/DDBJ databases">
        <title>Genome assembly for a Yunnan-Guizhou Plateau 3E fish, Anabarilius grahami (Regan), and its evolutionary and genetic applications.</title>
        <authorList>
            <person name="Jiang W."/>
        </authorList>
    </citation>
    <scope>NUCLEOTIDE SEQUENCE [LARGE SCALE GENOMIC DNA]</scope>
    <source>
        <strain evidence="1">AG-KIZ</strain>
        <tissue evidence="1">Muscle</tissue>
    </source>
</reference>
<dbReference type="EMBL" id="RJVU01060476">
    <property type="protein sequence ID" value="ROJ48029.1"/>
    <property type="molecule type" value="Genomic_DNA"/>
</dbReference>
<dbReference type="OrthoDB" id="775972at2759"/>
<evidence type="ECO:0008006" key="3">
    <source>
        <dbReference type="Google" id="ProtNLM"/>
    </source>
</evidence>
<dbReference type="PANTHER" id="PTHR37984">
    <property type="entry name" value="PROTEIN CBG26694"/>
    <property type="match status" value="1"/>
</dbReference>
<dbReference type="GO" id="GO:0006259">
    <property type="term" value="P:DNA metabolic process"/>
    <property type="evidence" value="ECO:0007669"/>
    <property type="project" value="UniProtKB-ARBA"/>
</dbReference>